<protein>
    <recommendedName>
        <fullName evidence="4">O-antigen polysaccharide polymerase Wzy</fullName>
    </recommendedName>
</protein>
<gene>
    <name evidence="2" type="ORF">EOD41_12030</name>
</gene>
<reference evidence="2 3" key="1">
    <citation type="submission" date="2019-01" db="EMBL/GenBank/DDBJ databases">
        <authorList>
            <person name="Chen W.-M."/>
        </authorList>
    </citation>
    <scope>NUCLEOTIDE SEQUENCE [LARGE SCALE GENOMIC DNA]</scope>
    <source>
        <strain evidence="2 3">YBJ-36</strain>
    </source>
</reference>
<feature type="transmembrane region" description="Helical" evidence="1">
    <location>
        <begin position="269"/>
        <end position="287"/>
    </location>
</feature>
<evidence type="ECO:0000256" key="1">
    <source>
        <dbReference type="SAM" id="Phobius"/>
    </source>
</evidence>
<feature type="transmembrane region" description="Helical" evidence="1">
    <location>
        <begin position="7"/>
        <end position="26"/>
    </location>
</feature>
<feature type="transmembrane region" description="Helical" evidence="1">
    <location>
        <begin position="221"/>
        <end position="240"/>
    </location>
</feature>
<organism evidence="2 3">
    <name type="scientific">Mucilaginibacter limnophilus</name>
    <dbReference type="NCBI Taxonomy" id="1932778"/>
    <lineage>
        <taxon>Bacteria</taxon>
        <taxon>Pseudomonadati</taxon>
        <taxon>Bacteroidota</taxon>
        <taxon>Sphingobacteriia</taxon>
        <taxon>Sphingobacteriales</taxon>
        <taxon>Sphingobacteriaceae</taxon>
        <taxon>Mucilaginibacter</taxon>
    </lineage>
</organism>
<dbReference type="Proteomes" id="UP000282759">
    <property type="component" value="Unassembled WGS sequence"/>
</dbReference>
<evidence type="ECO:0000313" key="3">
    <source>
        <dbReference type="Proteomes" id="UP000282759"/>
    </source>
</evidence>
<feature type="transmembrane region" description="Helical" evidence="1">
    <location>
        <begin position="458"/>
        <end position="477"/>
    </location>
</feature>
<dbReference type="RefSeq" id="WP_127705157.1">
    <property type="nucleotide sequence ID" value="NZ_SACK01000004.1"/>
</dbReference>
<keyword evidence="1" id="KW-0472">Membrane</keyword>
<feature type="transmembrane region" description="Helical" evidence="1">
    <location>
        <begin position="104"/>
        <end position="127"/>
    </location>
</feature>
<name>A0A437MSV0_9SPHI</name>
<dbReference type="EMBL" id="SACK01000004">
    <property type="protein sequence ID" value="RVU00716.1"/>
    <property type="molecule type" value="Genomic_DNA"/>
</dbReference>
<feature type="transmembrane region" description="Helical" evidence="1">
    <location>
        <begin position="64"/>
        <end position="92"/>
    </location>
</feature>
<feature type="transmembrane region" description="Helical" evidence="1">
    <location>
        <begin position="403"/>
        <end position="422"/>
    </location>
</feature>
<feature type="transmembrane region" description="Helical" evidence="1">
    <location>
        <begin position="187"/>
        <end position="209"/>
    </location>
</feature>
<comment type="caution">
    <text evidence="2">The sequence shown here is derived from an EMBL/GenBank/DDBJ whole genome shotgun (WGS) entry which is preliminary data.</text>
</comment>
<feature type="transmembrane region" description="Helical" evidence="1">
    <location>
        <begin position="32"/>
        <end position="52"/>
    </location>
</feature>
<dbReference type="AlphaFoldDB" id="A0A437MSV0"/>
<sequence length="493" mass="57008">MNTPVNRLTIALSVMAVINLFMLMVLNIPFDWYLLPVSVSGVMSVYQLLYLLHITKQNGLRLPMVFYFYCTIWFGCYFAPLLHFALNFWLIFNASLMLPQHWEPYVFIIGILNAVGLVIFILAYRYFYSTSKPGKKVYLLLSSTKLNYVYLLCLISFLFQMFIYSRLGGISGFISTYEARGEDQGFAGFGILFIISEFFPIALIFLFYVNAMRNAALQKGSAIAIFLVILFAACIFFGGLRGSRSNTVLTILHACMIMHYFIRKFKVREMVIGTMLLVGFMYVYKFYKQGGSEAVSAYTQGTLDESEEKYNFDIFEMLLTDFARGDIQPYLVYRYENSNYQPKMGATYPGGFVHFFPSFIIDKESVTTKKTAATELMYNYNGEVMGFYTTRIFGLLGEYILNFGYYTAFLVFLPLAFFMAKLDKWVYSLTPGDVRNFIVPLWILFVIFLFNADLDNAIFFFMKRMLMVIVMLWMVSAKFIMRPAANKEIDHES</sequence>
<keyword evidence="1" id="KW-0812">Transmembrane</keyword>
<keyword evidence="1" id="KW-1133">Transmembrane helix</keyword>
<evidence type="ECO:0008006" key="4">
    <source>
        <dbReference type="Google" id="ProtNLM"/>
    </source>
</evidence>
<accession>A0A437MSV0</accession>
<dbReference type="OrthoDB" id="2379168at2"/>
<keyword evidence="3" id="KW-1185">Reference proteome</keyword>
<feature type="transmembrane region" description="Helical" evidence="1">
    <location>
        <begin position="434"/>
        <end position="452"/>
    </location>
</feature>
<feature type="transmembrane region" description="Helical" evidence="1">
    <location>
        <begin position="148"/>
        <end position="167"/>
    </location>
</feature>
<evidence type="ECO:0000313" key="2">
    <source>
        <dbReference type="EMBL" id="RVU00716.1"/>
    </source>
</evidence>
<proteinExistence type="predicted"/>